<feature type="compositionally biased region" description="Polar residues" evidence="1">
    <location>
        <begin position="39"/>
        <end position="49"/>
    </location>
</feature>
<dbReference type="Proteomes" id="UP000007842">
    <property type="component" value="Chromosome"/>
</dbReference>
<proteinExistence type="predicted"/>
<name>G8WPT8_STREN</name>
<sequence length="49" mass="4982">MVMAGDKTKPIGDVKPGDKVEAADPKTGNTPGPVRSRRPGSTTTAISST</sequence>
<feature type="compositionally biased region" description="Basic and acidic residues" evidence="1">
    <location>
        <begin position="1"/>
        <end position="24"/>
    </location>
</feature>
<evidence type="ECO:0000313" key="2">
    <source>
        <dbReference type="EMBL" id="AEW92878.1"/>
    </source>
</evidence>
<feature type="region of interest" description="Disordered" evidence="1">
    <location>
        <begin position="1"/>
        <end position="49"/>
    </location>
</feature>
<dbReference type="HOGENOM" id="CLU_3141052_0_0_11"/>
<organism evidence="2 3">
    <name type="scientific">Streptantibioticus cattleyicolor (strain ATCC 35852 / DSM 46488 / JCM 4925 / NBRC 14057 / NRRL 8057)</name>
    <name type="common">Streptomyces cattleya</name>
    <dbReference type="NCBI Taxonomy" id="1003195"/>
    <lineage>
        <taxon>Bacteria</taxon>
        <taxon>Bacillati</taxon>
        <taxon>Actinomycetota</taxon>
        <taxon>Actinomycetes</taxon>
        <taxon>Kitasatosporales</taxon>
        <taxon>Streptomycetaceae</taxon>
        <taxon>Streptantibioticus</taxon>
    </lineage>
</organism>
<reference evidence="3" key="1">
    <citation type="submission" date="2011-12" db="EMBL/GenBank/DDBJ databases">
        <title>Complete genome sequence of Streptomyces cattleya strain DSM 46488.</title>
        <authorList>
            <person name="Ou H.-Y."/>
            <person name="Li P."/>
            <person name="Zhao C."/>
            <person name="O'Hagan D."/>
            <person name="Deng Z."/>
        </authorList>
    </citation>
    <scope>NUCLEOTIDE SEQUENCE [LARGE SCALE GENOMIC DNA]</scope>
    <source>
        <strain evidence="3">ATCC 35852 / DSM 46488 / JCM 4925 / NBRC 14057 / NRRL 8057</strain>
    </source>
</reference>
<accession>G8WPT8</accession>
<dbReference type="KEGG" id="scy:SCATT_05070"/>
<dbReference type="STRING" id="1003195.SCATT_05070"/>
<dbReference type="AlphaFoldDB" id="G8WPT8"/>
<gene>
    <name evidence="2" type="ordered locus">SCATT_05070</name>
</gene>
<dbReference type="EMBL" id="CP003219">
    <property type="protein sequence ID" value="AEW92878.1"/>
    <property type="molecule type" value="Genomic_DNA"/>
</dbReference>
<evidence type="ECO:0000256" key="1">
    <source>
        <dbReference type="SAM" id="MobiDB-lite"/>
    </source>
</evidence>
<evidence type="ECO:0000313" key="3">
    <source>
        <dbReference type="Proteomes" id="UP000007842"/>
    </source>
</evidence>
<protein>
    <submittedName>
        <fullName evidence="2">Uncharacterized protein</fullName>
    </submittedName>
</protein>
<keyword evidence="3" id="KW-1185">Reference proteome</keyword>
<dbReference type="PATRIC" id="fig|1003195.29.peg.502"/>